<dbReference type="SMART" id="SM00345">
    <property type="entry name" value="HTH_GNTR"/>
    <property type="match status" value="2"/>
</dbReference>
<feature type="region of interest" description="Disordered" evidence="4">
    <location>
        <begin position="1"/>
        <end position="35"/>
    </location>
</feature>
<evidence type="ECO:0000256" key="4">
    <source>
        <dbReference type="SAM" id="MobiDB-lite"/>
    </source>
</evidence>
<dbReference type="PANTHER" id="PTHR44846:SF1">
    <property type="entry name" value="MANNOSYL-D-GLYCERATE TRANSPORT_METABOLISM SYSTEM REPRESSOR MNGR-RELATED"/>
    <property type="match status" value="1"/>
</dbReference>
<organism evidence="6 7">
    <name type="scientific">Nonomuraea longispora</name>
    <dbReference type="NCBI Taxonomy" id="1848320"/>
    <lineage>
        <taxon>Bacteria</taxon>
        <taxon>Bacillati</taxon>
        <taxon>Actinomycetota</taxon>
        <taxon>Actinomycetes</taxon>
        <taxon>Streptosporangiales</taxon>
        <taxon>Streptosporangiaceae</taxon>
        <taxon>Nonomuraea</taxon>
    </lineage>
</organism>
<evidence type="ECO:0000256" key="2">
    <source>
        <dbReference type="ARBA" id="ARBA00023125"/>
    </source>
</evidence>
<reference evidence="6 7" key="1">
    <citation type="submission" date="2019-02" db="EMBL/GenBank/DDBJ databases">
        <title>Draft genome sequences of novel Actinobacteria.</title>
        <authorList>
            <person name="Sahin N."/>
            <person name="Ay H."/>
            <person name="Saygin H."/>
        </authorList>
    </citation>
    <scope>NUCLEOTIDE SEQUENCE [LARGE SCALE GENOMIC DNA]</scope>
    <source>
        <strain evidence="6 7">KC201</strain>
    </source>
</reference>
<evidence type="ECO:0000259" key="5">
    <source>
        <dbReference type="PROSITE" id="PS50949"/>
    </source>
</evidence>
<accession>A0A4R4NFC3</accession>
<dbReference type="InterPro" id="IPR050679">
    <property type="entry name" value="Bact_HTH_transcr_reg"/>
</dbReference>
<dbReference type="Gene3D" id="1.10.10.10">
    <property type="entry name" value="Winged helix-like DNA-binding domain superfamily/Winged helix DNA-binding domain"/>
    <property type="match status" value="2"/>
</dbReference>
<comment type="caution">
    <text evidence="6">The sequence shown here is derived from an EMBL/GenBank/DDBJ whole genome shotgun (WGS) entry which is preliminary data.</text>
</comment>
<keyword evidence="3" id="KW-0804">Transcription</keyword>
<name>A0A4R4NFC3_9ACTN</name>
<keyword evidence="2" id="KW-0238">DNA-binding</keyword>
<gene>
    <name evidence="6" type="ORF">E1267_12645</name>
</gene>
<evidence type="ECO:0000313" key="7">
    <source>
        <dbReference type="Proteomes" id="UP000295157"/>
    </source>
</evidence>
<dbReference type="InterPro" id="IPR000524">
    <property type="entry name" value="Tscrpt_reg_HTH_GntR"/>
</dbReference>
<dbReference type="SUPFAM" id="SSF46785">
    <property type="entry name" value="Winged helix' DNA-binding domain"/>
    <property type="match status" value="2"/>
</dbReference>
<dbReference type="PRINTS" id="PR00035">
    <property type="entry name" value="HTHGNTR"/>
</dbReference>
<dbReference type="GO" id="GO:0045892">
    <property type="term" value="P:negative regulation of DNA-templated transcription"/>
    <property type="evidence" value="ECO:0007669"/>
    <property type="project" value="TreeGrafter"/>
</dbReference>
<keyword evidence="1" id="KW-0805">Transcription regulation</keyword>
<protein>
    <submittedName>
        <fullName evidence="6">GntR family transcriptional regulator</fullName>
    </submittedName>
</protein>
<sequence length="224" mass="24378">MASRRGRSGQFRDAHERRPYRHRVRTGGGPRARVRRTSNERALPLTSAHLSSLEFVVARQGSLMTHGKDQPAYATLADDLRQRIAAGEYPPGGMIPSETALMQTYGVARGTVRQALAELEREGLVVSQVGRGRRVQGHAAEGLKPATRYEEVAGQLRAAIKAGEFPPDVRLPGEPVLAERFGTARITVRKALEVLQQEGLIVVIPSKGRFVATSSPPSNTSRKG</sequence>
<dbReference type="Pfam" id="PF00392">
    <property type="entry name" value="GntR"/>
    <property type="match status" value="2"/>
</dbReference>
<feature type="domain" description="HTH gntR-type" evidence="5">
    <location>
        <begin position="70"/>
        <end position="138"/>
    </location>
</feature>
<dbReference type="OrthoDB" id="3532720at2"/>
<dbReference type="InterPro" id="IPR036390">
    <property type="entry name" value="WH_DNA-bd_sf"/>
</dbReference>
<evidence type="ECO:0000256" key="3">
    <source>
        <dbReference type="ARBA" id="ARBA00023163"/>
    </source>
</evidence>
<feature type="domain" description="HTH gntR-type" evidence="5">
    <location>
        <begin position="146"/>
        <end position="214"/>
    </location>
</feature>
<dbReference type="GO" id="GO:0003677">
    <property type="term" value="F:DNA binding"/>
    <property type="evidence" value="ECO:0007669"/>
    <property type="project" value="UniProtKB-KW"/>
</dbReference>
<dbReference type="PROSITE" id="PS50949">
    <property type="entry name" value="HTH_GNTR"/>
    <property type="match status" value="2"/>
</dbReference>
<dbReference type="InterPro" id="IPR036388">
    <property type="entry name" value="WH-like_DNA-bd_sf"/>
</dbReference>
<dbReference type="GO" id="GO:0003700">
    <property type="term" value="F:DNA-binding transcription factor activity"/>
    <property type="evidence" value="ECO:0007669"/>
    <property type="project" value="InterPro"/>
</dbReference>
<evidence type="ECO:0000256" key="1">
    <source>
        <dbReference type="ARBA" id="ARBA00023015"/>
    </source>
</evidence>
<evidence type="ECO:0000313" key="6">
    <source>
        <dbReference type="EMBL" id="TDC07669.1"/>
    </source>
</evidence>
<proteinExistence type="predicted"/>
<dbReference type="AlphaFoldDB" id="A0A4R4NFC3"/>
<dbReference type="Proteomes" id="UP000295157">
    <property type="component" value="Unassembled WGS sequence"/>
</dbReference>
<keyword evidence="7" id="KW-1185">Reference proteome</keyword>
<dbReference type="PANTHER" id="PTHR44846">
    <property type="entry name" value="MANNOSYL-D-GLYCERATE TRANSPORT/METABOLISM SYSTEM REPRESSOR MNGR-RELATED"/>
    <property type="match status" value="1"/>
</dbReference>
<dbReference type="CDD" id="cd07377">
    <property type="entry name" value="WHTH_GntR"/>
    <property type="match status" value="2"/>
</dbReference>
<dbReference type="EMBL" id="SMJZ01000037">
    <property type="protein sequence ID" value="TDC07669.1"/>
    <property type="molecule type" value="Genomic_DNA"/>
</dbReference>